<dbReference type="InterPro" id="IPR008984">
    <property type="entry name" value="SMAD_FHA_dom_sf"/>
</dbReference>
<comment type="caution">
    <text evidence="11">The sequence shown here is derived from an EMBL/GenBank/DDBJ whole genome shotgun (WGS) entry which is preliminary data.</text>
</comment>
<dbReference type="InterPro" id="IPR013525">
    <property type="entry name" value="ABC2_TM"/>
</dbReference>
<dbReference type="PROSITE" id="PS50006">
    <property type="entry name" value="FHA_DOMAIN"/>
    <property type="match status" value="2"/>
</dbReference>
<comment type="subcellular location">
    <subcellularLocation>
        <location evidence="1">Membrane</location>
        <topology evidence="1">Multi-pass membrane protein</topology>
    </subcellularLocation>
</comment>
<sequence length="796" mass="88980">MTGRSGKQTALNTSPYLELNNQGEIIHFELTQDRHLLGRDTQYADLVVPPHWQVISGCHAVFRRVGESHWIYDGDGQEASTNGLFINHTRITPLEGYLLHNGIEIKIGQNPQNLIRLRYFNPNSLAVQSQFTSEYISLENRSVLLGRDPDATLNLDSPVVSRRHATIEPDGRGDYLIKDYSKHGVFVNSQRVKQSVKLGDRDTIRIGPFTLIRQGDTLELCDTGTQIRLDAQRLLRIVKDRSNKARVLLNDLSFAIEPGQFVALVGGSGAGKSTLMRTLLGISPTTKGRVYINGESLRKNFSLYRTQIGYVPQDDIIHQNLTVTEVLEYAAKLRLPPDVEVKEIVQKTLYEIEMLDRRQVFVSQLSGGQRKRVSIGVELLTNPLLFFLDEPTSGLDPGLDKKMMLLLRKLANQGRTVILVTHATANIKLCDRIIFLGRGGRLCYFGPPLQAFEFFQIESDDFADIYNLLEDETNAQSWAAQFQRSNEYKQYVANHLSIGEPPPTKIAPQPPKQASIAEQLTILTQRYFQLTKRDPVNLLLNLLTAPVGIILIRLAIRDQDPFVSEPSLKIASLARQVLFVFTSAALWVGLSSSLQEVVKETAIYLRERLVNLGLVSYLGSKFIVLSGLAILQTFLMSIVILVCFQHPASELISWQLGVSITSFLTLISCMSLGLMVSAMVKNSSQANSALPLILLPQIIFSGVLFKMEGLGRIVSWLMLSRWSIGAYASLVNVNALIPQPVALPDGTTVPQPVEPSLVYDPTWQNLGLNWGMLILHLVVYLGLTWFVQKRKDILSN</sequence>
<evidence type="ECO:0000259" key="9">
    <source>
        <dbReference type="PROSITE" id="PS50006"/>
    </source>
</evidence>
<keyword evidence="5" id="KW-0067">ATP-binding</keyword>
<evidence type="ECO:0000313" key="11">
    <source>
        <dbReference type="EMBL" id="KKD38595.1"/>
    </source>
</evidence>
<organism evidence="11 12">
    <name type="scientific">Limnoraphis robusta CS-951</name>
    <dbReference type="NCBI Taxonomy" id="1637645"/>
    <lineage>
        <taxon>Bacteria</taxon>
        <taxon>Bacillati</taxon>
        <taxon>Cyanobacteriota</taxon>
        <taxon>Cyanophyceae</taxon>
        <taxon>Oscillatoriophycideae</taxon>
        <taxon>Oscillatoriales</taxon>
        <taxon>Sirenicapillariaceae</taxon>
        <taxon>Limnoraphis</taxon>
    </lineage>
</organism>
<evidence type="ECO:0000256" key="1">
    <source>
        <dbReference type="ARBA" id="ARBA00004141"/>
    </source>
</evidence>
<proteinExistence type="predicted"/>
<protein>
    <submittedName>
        <fullName evidence="11">Maltooligosyl trehalose synthase</fullName>
    </submittedName>
</protein>
<feature type="domain" description="FHA" evidence="9">
    <location>
        <begin position="35"/>
        <end position="91"/>
    </location>
</feature>
<keyword evidence="7 8" id="KW-0472">Membrane</keyword>
<feature type="domain" description="ABC transporter" evidence="10">
    <location>
        <begin position="232"/>
        <end position="463"/>
    </location>
</feature>
<dbReference type="SMART" id="SM00382">
    <property type="entry name" value="AAA"/>
    <property type="match status" value="1"/>
</dbReference>
<dbReference type="EMBL" id="LATL02000275">
    <property type="protein sequence ID" value="KKD38595.1"/>
    <property type="molecule type" value="Genomic_DNA"/>
</dbReference>
<evidence type="ECO:0000256" key="6">
    <source>
        <dbReference type="ARBA" id="ARBA00022989"/>
    </source>
</evidence>
<dbReference type="RefSeq" id="WP_046278008.1">
    <property type="nucleotide sequence ID" value="NZ_LATL02000275.1"/>
</dbReference>
<dbReference type="Pfam" id="PF00498">
    <property type="entry name" value="FHA"/>
    <property type="match status" value="2"/>
</dbReference>
<dbReference type="InterPro" id="IPR003593">
    <property type="entry name" value="AAA+_ATPase"/>
</dbReference>
<evidence type="ECO:0000256" key="4">
    <source>
        <dbReference type="ARBA" id="ARBA00022741"/>
    </source>
</evidence>
<dbReference type="SUPFAM" id="SSF52540">
    <property type="entry name" value="P-loop containing nucleoside triphosphate hydrolases"/>
    <property type="match status" value="1"/>
</dbReference>
<dbReference type="SMART" id="SM00240">
    <property type="entry name" value="FHA"/>
    <property type="match status" value="2"/>
</dbReference>
<name>A0A0F5YK92_9CYAN</name>
<gene>
    <name evidence="11" type="ORF">WN50_08030</name>
</gene>
<dbReference type="InterPro" id="IPR017871">
    <property type="entry name" value="ABC_transporter-like_CS"/>
</dbReference>
<keyword evidence="3 8" id="KW-0812">Transmembrane</keyword>
<dbReference type="GO" id="GO:0016887">
    <property type="term" value="F:ATP hydrolysis activity"/>
    <property type="evidence" value="ECO:0007669"/>
    <property type="project" value="InterPro"/>
</dbReference>
<evidence type="ECO:0000256" key="3">
    <source>
        <dbReference type="ARBA" id="ARBA00022692"/>
    </source>
</evidence>
<dbReference type="Gene3D" id="2.60.200.20">
    <property type="match status" value="2"/>
</dbReference>
<evidence type="ECO:0000256" key="8">
    <source>
        <dbReference type="SAM" id="Phobius"/>
    </source>
</evidence>
<evidence type="ECO:0000259" key="10">
    <source>
        <dbReference type="PROSITE" id="PS50893"/>
    </source>
</evidence>
<evidence type="ECO:0000313" key="12">
    <source>
        <dbReference type="Proteomes" id="UP000033607"/>
    </source>
</evidence>
<keyword evidence="6 8" id="KW-1133">Transmembrane helix</keyword>
<dbReference type="PANTHER" id="PTHR48041">
    <property type="entry name" value="ABC TRANSPORTER G FAMILY MEMBER 28"/>
    <property type="match status" value="1"/>
</dbReference>
<dbReference type="OrthoDB" id="151099at2"/>
<keyword evidence="2" id="KW-0813">Transport</keyword>
<feature type="transmembrane region" description="Helical" evidence="8">
    <location>
        <begin position="656"/>
        <end position="680"/>
    </location>
</feature>
<dbReference type="Pfam" id="PF01061">
    <property type="entry name" value="ABC2_membrane"/>
    <property type="match status" value="1"/>
</dbReference>
<dbReference type="AlphaFoldDB" id="A0A0F5YK92"/>
<dbReference type="GO" id="GO:0016020">
    <property type="term" value="C:membrane"/>
    <property type="evidence" value="ECO:0007669"/>
    <property type="project" value="UniProtKB-SubCell"/>
</dbReference>
<dbReference type="FunFam" id="3.40.50.300:FF:000474">
    <property type="entry name" value="Putative ABC transporter ATP-binding subunit"/>
    <property type="match status" value="1"/>
</dbReference>
<feature type="transmembrane region" description="Helical" evidence="8">
    <location>
        <begin position="614"/>
        <end position="644"/>
    </location>
</feature>
<dbReference type="InterPro" id="IPR050352">
    <property type="entry name" value="ABCG_transporters"/>
</dbReference>
<evidence type="ECO:0000256" key="7">
    <source>
        <dbReference type="ARBA" id="ARBA00023136"/>
    </source>
</evidence>
<dbReference type="Pfam" id="PF00005">
    <property type="entry name" value="ABC_tran"/>
    <property type="match status" value="1"/>
</dbReference>
<dbReference type="InterPro" id="IPR003439">
    <property type="entry name" value="ABC_transporter-like_ATP-bd"/>
</dbReference>
<dbReference type="Proteomes" id="UP000033607">
    <property type="component" value="Unassembled WGS sequence"/>
</dbReference>
<dbReference type="SUPFAM" id="SSF49879">
    <property type="entry name" value="SMAD/FHA domain"/>
    <property type="match status" value="2"/>
</dbReference>
<dbReference type="PATRIC" id="fig|1637645.4.peg.5448"/>
<reference evidence="11 12" key="1">
    <citation type="submission" date="2015-06" db="EMBL/GenBank/DDBJ databases">
        <title>Draft genome assembly of filamentous brackish cyanobacterium Limnoraphis robusta strain CS-951.</title>
        <authorList>
            <person name="Willis A."/>
            <person name="Parks M."/>
            <person name="Burford M.A."/>
        </authorList>
    </citation>
    <scope>NUCLEOTIDE SEQUENCE [LARGE SCALE GENOMIC DNA]</scope>
    <source>
        <strain evidence="11 12">CS-951</strain>
    </source>
</reference>
<dbReference type="PANTHER" id="PTHR48041:SF139">
    <property type="entry name" value="PROTEIN SCARLET"/>
    <property type="match status" value="1"/>
</dbReference>
<dbReference type="CDD" id="cd00060">
    <property type="entry name" value="FHA"/>
    <property type="match status" value="2"/>
</dbReference>
<evidence type="ECO:0000256" key="5">
    <source>
        <dbReference type="ARBA" id="ARBA00022840"/>
    </source>
</evidence>
<dbReference type="PROSITE" id="PS50893">
    <property type="entry name" value="ABC_TRANSPORTER_2"/>
    <property type="match status" value="1"/>
</dbReference>
<evidence type="ECO:0000256" key="2">
    <source>
        <dbReference type="ARBA" id="ARBA00022448"/>
    </source>
</evidence>
<dbReference type="PROSITE" id="PS00211">
    <property type="entry name" value="ABC_TRANSPORTER_1"/>
    <property type="match status" value="1"/>
</dbReference>
<keyword evidence="4" id="KW-0547">Nucleotide-binding</keyword>
<dbReference type="InterPro" id="IPR027417">
    <property type="entry name" value="P-loop_NTPase"/>
</dbReference>
<feature type="transmembrane region" description="Helical" evidence="8">
    <location>
        <begin position="767"/>
        <end position="787"/>
    </location>
</feature>
<feature type="domain" description="FHA" evidence="9">
    <location>
        <begin position="143"/>
        <end position="192"/>
    </location>
</feature>
<accession>A0A0F5YK92</accession>
<feature type="transmembrane region" description="Helical" evidence="8">
    <location>
        <begin position="686"/>
        <end position="705"/>
    </location>
</feature>
<dbReference type="GO" id="GO:0005524">
    <property type="term" value="F:ATP binding"/>
    <property type="evidence" value="ECO:0007669"/>
    <property type="project" value="UniProtKB-KW"/>
</dbReference>
<dbReference type="GO" id="GO:0140359">
    <property type="term" value="F:ABC-type transporter activity"/>
    <property type="evidence" value="ECO:0007669"/>
    <property type="project" value="InterPro"/>
</dbReference>
<dbReference type="Gene3D" id="3.40.50.300">
    <property type="entry name" value="P-loop containing nucleotide triphosphate hydrolases"/>
    <property type="match status" value="1"/>
</dbReference>
<dbReference type="InterPro" id="IPR000253">
    <property type="entry name" value="FHA_dom"/>
</dbReference>